<feature type="transmembrane region" description="Helical" evidence="1">
    <location>
        <begin position="111"/>
        <end position="131"/>
    </location>
</feature>
<feature type="transmembrane region" description="Helical" evidence="1">
    <location>
        <begin position="12"/>
        <end position="29"/>
    </location>
</feature>
<dbReference type="EMBL" id="JBHUOQ010000004">
    <property type="protein sequence ID" value="MFD2830818.1"/>
    <property type="molecule type" value="Genomic_DNA"/>
</dbReference>
<proteinExistence type="predicted"/>
<evidence type="ECO:0000313" key="3">
    <source>
        <dbReference type="Proteomes" id="UP001597519"/>
    </source>
</evidence>
<evidence type="ECO:0000256" key="1">
    <source>
        <dbReference type="SAM" id="Phobius"/>
    </source>
</evidence>
<dbReference type="Proteomes" id="UP001597519">
    <property type="component" value="Unassembled WGS sequence"/>
</dbReference>
<keyword evidence="1" id="KW-0812">Transmembrane</keyword>
<keyword evidence="1" id="KW-0472">Membrane</keyword>
<gene>
    <name evidence="2" type="ORF">ACFSX4_10135</name>
</gene>
<comment type="caution">
    <text evidence="2">The sequence shown here is derived from an EMBL/GenBank/DDBJ whole genome shotgun (WGS) entry which is preliminary data.</text>
</comment>
<name>A0ABW5X083_9STAP</name>
<dbReference type="Pfam" id="PF11457">
    <property type="entry name" value="DUF3021"/>
    <property type="match status" value="1"/>
</dbReference>
<evidence type="ECO:0000313" key="2">
    <source>
        <dbReference type="EMBL" id="MFD2830818.1"/>
    </source>
</evidence>
<reference evidence="3" key="1">
    <citation type="journal article" date="2019" name="Int. J. Syst. Evol. Microbiol.">
        <title>The Global Catalogue of Microorganisms (GCM) 10K type strain sequencing project: providing services to taxonomists for standard genome sequencing and annotation.</title>
        <authorList>
            <consortium name="The Broad Institute Genomics Platform"/>
            <consortium name="The Broad Institute Genome Sequencing Center for Infectious Disease"/>
            <person name="Wu L."/>
            <person name="Ma J."/>
        </authorList>
    </citation>
    <scope>NUCLEOTIDE SEQUENCE [LARGE SCALE GENOMIC DNA]</scope>
    <source>
        <strain evidence="3">KCTC 33575</strain>
    </source>
</reference>
<keyword evidence="1" id="KW-1133">Transmembrane helix</keyword>
<feature type="transmembrane region" description="Helical" evidence="1">
    <location>
        <begin position="49"/>
        <end position="68"/>
    </location>
</feature>
<sequence length="150" mass="17254">MKRLIQGLRTGCFIGVIMSLIFSGIFAQGEYYPMYPGSFMGEIYYENLTPYQVTLIAVIVWGLIGLMFQFGQMIFTHTDLSLAVATILHFLITMTSMFILALLAGWFPLKILGITIYITVFIIVYIIIWNLTRRKYQRMVDGINDTLQKQ</sequence>
<feature type="transmembrane region" description="Helical" evidence="1">
    <location>
        <begin position="80"/>
        <end position="105"/>
    </location>
</feature>
<protein>
    <submittedName>
        <fullName evidence="2">DUF3021 domain-containing protein</fullName>
    </submittedName>
</protein>
<accession>A0ABW5X083</accession>
<dbReference type="InterPro" id="IPR021560">
    <property type="entry name" value="DUF3021"/>
</dbReference>
<keyword evidence="3" id="KW-1185">Reference proteome</keyword>
<dbReference type="RefSeq" id="WP_377774212.1">
    <property type="nucleotide sequence ID" value="NZ_JBHUOQ010000004.1"/>
</dbReference>
<organism evidence="2 3">
    <name type="scientific">Corticicoccus populi</name>
    <dbReference type="NCBI Taxonomy" id="1812821"/>
    <lineage>
        <taxon>Bacteria</taxon>
        <taxon>Bacillati</taxon>
        <taxon>Bacillota</taxon>
        <taxon>Bacilli</taxon>
        <taxon>Bacillales</taxon>
        <taxon>Staphylococcaceae</taxon>
        <taxon>Corticicoccus</taxon>
    </lineage>
</organism>